<feature type="domain" description="EF-hand" evidence="4">
    <location>
        <begin position="779"/>
        <end position="814"/>
    </location>
</feature>
<feature type="transmembrane region" description="Helical" evidence="3">
    <location>
        <begin position="921"/>
        <end position="942"/>
    </location>
</feature>
<dbReference type="InterPro" id="IPR002110">
    <property type="entry name" value="Ankyrin_rpt"/>
</dbReference>
<dbReference type="EMBL" id="CAXAMN010002069">
    <property type="protein sequence ID" value="CAK8997588.1"/>
    <property type="molecule type" value="Genomic_DNA"/>
</dbReference>
<dbReference type="InterPro" id="IPR002048">
    <property type="entry name" value="EF_hand_dom"/>
</dbReference>
<evidence type="ECO:0000259" key="4">
    <source>
        <dbReference type="PROSITE" id="PS50222"/>
    </source>
</evidence>
<reference evidence="5 6" key="1">
    <citation type="submission" date="2024-02" db="EMBL/GenBank/DDBJ databases">
        <authorList>
            <person name="Chen Y."/>
            <person name="Shah S."/>
            <person name="Dougan E. K."/>
            <person name="Thang M."/>
            <person name="Chan C."/>
        </authorList>
    </citation>
    <scope>NUCLEOTIDE SEQUENCE [LARGE SCALE GENOMIC DNA]</scope>
</reference>
<comment type="caution">
    <text evidence="5">The sequence shown here is derived from an EMBL/GenBank/DDBJ whole genome shotgun (WGS) entry which is preliminary data.</text>
</comment>
<evidence type="ECO:0000313" key="5">
    <source>
        <dbReference type="EMBL" id="CAK8997588.1"/>
    </source>
</evidence>
<keyword evidence="1" id="KW-0106">Calcium</keyword>
<feature type="region of interest" description="Disordered" evidence="2">
    <location>
        <begin position="1280"/>
        <end position="1303"/>
    </location>
</feature>
<gene>
    <name evidence="5" type="ORF">CCMP2556_LOCUS4912</name>
</gene>
<keyword evidence="3" id="KW-0472">Membrane</keyword>
<organism evidence="5 6">
    <name type="scientific">Durusdinium trenchii</name>
    <dbReference type="NCBI Taxonomy" id="1381693"/>
    <lineage>
        <taxon>Eukaryota</taxon>
        <taxon>Sar</taxon>
        <taxon>Alveolata</taxon>
        <taxon>Dinophyceae</taxon>
        <taxon>Suessiales</taxon>
        <taxon>Symbiodiniaceae</taxon>
        <taxon>Durusdinium</taxon>
    </lineage>
</organism>
<dbReference type="SUPFAM" id="SSF48403">
    <property type="entry name" value="Ankyrin repeat"/>
    <property type="match status" value="1"/>
</dbReference>
<keyword evidence="6" id="KW-1185">Reference proteome</keyword>
<evidence type="ECO:0000313" key="6">
    <source>
        <dbReference type="Proteomes" id="UP001642484"/>
    </source>
</evidence>
<evidence type="ECO:0000256" key="3">
    <source>
        <dbReference type="SAM" id="Phobius"/>
    </source>
</evidence>
<keyword evidence="3" id="KW-0812">Transmembrane</keyword>
<dbReference type="SMART" id="SM00248">
    <property type="entry name" value="ANK"/>
    <property type="match status" value="2"/>
</dbReference>
<sequence length="1389" mass="153869">MVAELLSAFAGTDAREIDVVPFVHWLFERSVPSVRSVPRVRSPRSTARALYQRGFSVRQLIQFVKKYRSRGLAQMTTAEVVRDIVIPETRERQCAMVDLFEGGAKEPTCLMSHWWGHSFMALVEAILGHASGQILPAENVLSEEELEKSYWLCIFGVNQHVSICGTPQNPCDCGAEKFLNGHPQCEMDKFGLMMQHIKEHALAVDRQLLTLTRIWVLKELQTALSMSIPTEFQGSISFTGAFELPSVRHAEASRLEDRHLILQEIESSVGIDAFDASIRQKVKEEKMKLAFYDALVRRQVDQVSKQLQQEPSLCNIQLHQFGLKSPLHFLAERTRSATEWEDASGRSAILEELFRARADPTLRDASGRTPLHSICMWDGDVKLAKRLVEQRADVHATAWRGAVRGKTPLQLLESNVGISPQLFDRGYQSRSARKTDELKEYLQSLGEEPADRRKQKRLGTQQVRTDELLRRVPADVTTESASANGASEIARVSDLEQCPKTHPSHAACGPFLGVKPRDSGAAFAAARKAAKSRLRQLSGGQERVSQELLCHVLAEADGVERSGVKSEARCAASWTGSGARPISAVQKGRFGSKDPLVLTEDVDRVDVAKKEGEFLAAPSVRWFHQGAAQLVTVARATAQAELRLSGLAALFDSPNGMVTPQLAHEALGQLLPSLRKRQRRQLAASLFGEETTQLSAVLHQLALFADPPQFPEPWMKTALGRIGDLILQRHGPPLHSALIQFFKATAQDGSDLVGPKDFVEGLQQMGTYDCSGDLEVPLLHAGRLYQIFEAIDGNCSGTISFLELLLAMDERSARPELPEFPALEGSLCATLLVHKELLMVTTLLLLCASVHFSLTQSDWGDLRAWISSVMHLSSRDVAKQARVEEEMVKLRQRTYISISCYSTHLEFGVGCFFLWEAFANPGFETIALVIACCLCYLQHLMVAKDLIQLSPQRMTFVSCLLYSLGLLTVVLPARAGSSFKFSLWQSFVTAIRFCLVFCCLDPQISIPFQVLYTAVGMLAYFFAFDESRTELGPLFYTQVFVLIQTIAYSIIIDMALRGRIYAKLDTADAESLVSSFRRVLRGACDGEVLLDSQMNVVQESECLKHLILTDVSLKGRSFEHLLADGERPRFREFIEASTNAFGAELSAPPFCSRVSFRGSAGIGVAADVYHVPVPGLFGANEPYHLVAFKEDPESRPHPEASVDAVPAELLPTTGVQGPLQHATSHSRMSGGTSATQTSESSGHSSCAHICPELHEMTLLLDVETEFQDIQQAHLKFERKDEAESDLAHAHGRGQGSESSMPSLRSLVKPTDWEKLRSVVRNFVELALVNPNLEPKLIHKMTVKLPGQRGWLMVEEATLHRISGGTRLAWLLLKGFRNLAPELHVVCGML</sequence>
<proteinExistence type="predicted"/>
<feature type="region of interest" description="Disordered" evidence="2">
    <location>
        <begin position="1213"/>
        <end position="1246"/>
    </location>
</feature>
<dbReference type="Proteomes" id="UP001642484">
    <property type="component" value="Unassembled WGS sequence"/>
</dbReference>
<dbReference type="Gene3D" id="1.25.40.20">
    <property type="entry name" value="Ankyrin repeat-containing domain"/>
    <property type="match status" value="1"/>
</dbReference>
<feature type="transmembrane region" description="Helical" evidence="3">
    <location>
        <begin position="1035"/>
        <end position="1056"/>
    </location>
</feature>
<protein>
    <recommendedName>
        <fullName evidence="4">EF-hand domain-containing protein</fullName>
    </recommendedName>
</protein>
<keyword evidence="3" id="KW-1133">Transmembrane helix</keyword>
<dbReference type="InterPro" id="IPR011992">
    <property type="entry name" value="EF-hand-dom_pair"/>
</dbReference>
<dbReference type="InterPro" id="IPR018247">
    <property type="entry name" value="EF_Hand_1_Ca_BS"/>
</dbReference>
<feature type="compositionally biased region" description="Polar residues" evidence="2">
    <location>
        <begin position="1221"/>
        <end position="1244"/>
    </location>
</feature>
<dbReference type="PROSITE" id="PS50222">
    <property type="entry name" value="EF_HAND_2"/>
    <property type="match status" value="1"/>
</dbReference>
<dbReference type="InterPro" id="IPR036770">
    <property type="entry name" value="Ankyrin_rpt-contain_sf"/>
</dbReference>
<feature type="transmembrane region" description="Helical" evidence="3">
    <location>
        <begin position="1006"/>
        <end position="1023"/>
    </location>
</feature>
<feature type="transmembrane region" description="Helical" evidence="3">
    <location>
        <begin position="954"/>
        <end position="975"/>
    </location>
</feature>
<name>A0ABP0I4T2_9DINO</name>
<evidence type="ECO:0000256" key="2">
    <source>
        <dbReference type="SAM" id="MobiDB-lite"/>
    </source>
</evidence>
<dbReference type="Pfam" id="PF00023">
    <property type="entry name" value="Ank"/>
    <property type="match status" value="1"/>
</dbReference>
<accession>A0ABP0I4T2</accession>
<dbReference type="PROSITE" id="PS00018">
    <property type="entry name" value="EF_HAND_1"/>
    <property type="match status" value="1"/>
</dbReference>
<dbReference type="SUPFAM" id="SSF47473">
    <property type="entry name" value="EF-hand"/>
    <property type="match status" value="1"/>
</dbReference>
<evidence type="ECO:0000256" key="1">
    <source>
        <dbReference type="ARBA" id="ARBA00022837"/>
    </source>
</evidence>